<dbReference type="PANTHER" id="PTHR17985:SF8">
    <property type="entry name" value="TRANSPORT AND GOLGI ORGANIZATION PROTEIN 2 HOMOLOG"/>
    <property type="match status" value="1"/>
</dbReference>
<dbReference type="InterPro" id="IPR008551">
    <property type="entry name" value="TANGO2"/>
</dbReference>
<dbReference type="VEuPathDB" id="TriTrypDB:TvY486_1113150"/>
<reference evidence="1" key="1">
    <citation type="journal article" date="2012" name="Proc. Natl. Acad. Sci. U.S.A.">
        <title>Antigenic diversity is generated by distinct evolutionary mechanisms in African trypanosome species.</title>
        <authorList>
            <person name="Jackson A.P."/>
            <person name="Berry A."/>
            <person name="Aslett M."/>
            <person name="Allison H.C."/>
            <person name="Burton P."/>
            <person name="Vavrova-Anderson J."/>
            <person name="Brown R."/>
            <person name="Browne H."/>
            <person name="Corton N."/>
            <person name="Hauser H."/>
            <person name="Gamble J."/>
            <person name="Gilderthorp R."/>
            <person name="Marcello L."/>
            <person name="McQuillan J."/>
            <person name="Otto T.D."/>
            <person name="Quail M.A."/>
            <person name="Sanders M.J."/>
            <person name="van Tonder A."/>
            <person name="Ginger M.L."/>
            <person name="Field M.C."/>
            <person name="Barry J.D."/>
            <person name="Hertz-Fowler C."/>
            <person name="Berriman M."/>
        </authorList>
    </citation>
    <scope>NUCLEOTIDE SEQUENCE</scope>
    <source>
        <strain evidence="1">Y486</strain>
    </source>
</reference>
<name>G0UDC0_TRYVY</name>
<organism evidence="1">
    <name type="scientific">Trypanosoma vivax (strain Y486)</name>
    <dbReference type="NCBI Taxonomy" id="1055687"/>
    <lineage>
        <taxon>Eukaryota</taxon>
        <taxon>Discoba</taxon>
        <taxon>Euglenozoa</taxon>
        <taxon>Kinetoplastea</taxon>
        <taxon>Metakinetoplastina</taxon>
        <taxon>Trypanosomatida</taxon>
        <taxon>Trypanosomatidae</taxon>
        <taxon>Trypanosoma</taxon>
        <taxon>Duttonella</taxon>
    </lineage>
</organism>
<dbReference type="PANTHER" id="PTHR17985">
    <property type="entry name" value="SER/THR-RICH PROTEIN T10 IN DGCR REGION"/>
    <property type="match status" value="1"/>
</dbReference>
<evidence type="ECO:0000313" key="1">
    <source>
        <dbReference type="EMBL" id="CCC53831.1"/>
    </source>
</evidence>
<gene>
    <name evidence="1" type="ORF">TVY486_1113150</name>
</gene>
<dbReference type="Pfam" id="PF05742">
    <property type="entry name" value="TANGO2"/>
    <property type="match status" value="2"/>
</dbReference>
<sequence>MCIVAYITGLSGRFPLVLINNRDELYDRQTRPVAIDPSTGILCAADCLAGGTWLGINVANGRFALLTNCCRSPTAPLYRLKPAPQEAFYGQEVAPPTWWRGAMPLQEVRLRTRVHTSAAVDGGTNVWLEFVPDASRGCIVQNFLVDGTLPGHGIKLSAPSTWLTPSLMPPYYSGYNLLTANSLFDRQGPQLLYTTNRYGAEHALPTEHGVVHCLQNSYLDNWMEPKTSRLRALFQAALDGVLPKGTDAYDEEAVAEQFTSSCLRAQPSYDLLRDIESGSGPAQMLIEYQQVLDASLPYSGYNGETELARLYGEELQPPLHFPIDEHVRISNFRQRDIFVKGGAFGTRTHTVVVVERGPSDGKTVVHFSQCDVGTGDVQRVWKHFALRAASAGDG</sequence>
<accession>G0UDC0</accession>
<dbReference type="AlphaFoldDB" id="G0UDC0"/>
<protein>
    <recommendedName>
        <fullName evidence="2">NRDE family protein</fullName>
    </recommendedName>
</protein>
<dbReference type="EMBL" id="HE573027">
    <property type="protein sequence ID" value="CCC53831.1"/>
    <property type="molecule type" value="Genomic_DNA"/>
</dbReference>
<dbReference type="OMA" id="CERFPFI"/>
<proteinExistence type="predicted"/>
<evidence type="ECO:0008006" key="2">
    <source>
        <dbReference type="Google" id="ProtNLM"/>
    </source>
</evidence>